<reference evidence="1 2" key="1">
    <citation type="submission" date="2017-06" db="EMBL/GenBank/DDBJ databases">
        <title>Draft genome sequence of a variant of Elsinoe murrayae.</title>
        <authorList>
            <person name="Cheng Q."/>
        </authorList>
    </citation>
    <scope>NUCLEOTIDE SEQUENCE [LARGE SCALE GENOMIC DNA]</scope>
    <source>
        <strain evidence="1 2">CQ-2017a</strain>
    </source>
</reference>
<dbReference type="InParanoid" id="A0A2K1QK81"/>
<sequence length="71" mass="7665">MPASQTKYQSISIRSATDASWNERRYQWRGVARSPSAPTEIGSAILLCNTINGEITDISDKASPAQGGPRV</sequence>
<evidence type="ECO:0000313" key="2">
    <source>
        <dbReference type="Proteomes" id="UP000243797"/>
    </source>
</evidence>
<name>A0A2K1QK81_9PEZI</name>
<dbReference type="AlphaFoldDB" id="A0A2K1QK81"/>
<keyword evidence="2" id="KW-1185">Reference proteome</keyword>
<gene>
    <name evidence="1" type="ORF">CAC42_833</name>
</gene>
<organism evidence="1 2">
    <name type="scientific">Sphaceloma murrayae</name>
    <dbReference type="NCBI Taxonomy" id="2082308"/>
    <lineage>
        <taxon>Eukaryota</taxon>
        <taxon>Fungi</taxon>
        <taxon>Dikarya</taxon>
        <taxon>Ascomycota</taxon>
        <taxon>Pezizomycotina</taxon>
        <taxon>Dothideomycetes</taxon>
        <taxon>Dothideomycetidae</taxon>
        <taxon>Myriangiales</taxon>
        <taxon>Elsinoaceae</taxon>
        <taxon>Sphaceloma</taxon>
    </lineage>
</organism>
<dbReference type="EMBL" id="NKHZ01000070">
    <property type="protein sequence ID" value="PNS15574.1"/>
    <property type="molecule type" value="Genomic_DNA"/>
</dbReference>
<protein>
    <submittedName>
        <fullName evidence="1">Uncharacterized protein</fullName>
    </submittedName>
</protein>
<dbReference type="Proteomes" id="UP000243797">
    <property type="component" value="Unassembled WGS sequence"/>
</dbReference>
<proteinExistence type="predicted"/>
<evidence type="ECO:0000313" key="1">
    <source>
        <dbReference type="EMBL" id="PNS15574.1"/>
    </source>
</evidence>
<comment type="caution">
    <text evidence="1">The sequence shown here is derived from an EMBL/GenBank/DDBJ whole genome shotgun (WGS) entry which is preliminary data.</text>
</comment>
<accession>A0A2K1QK81</accession>